<reference evidence="2 3" key="1">
    <citation type="submission" date="2024-02" db="EMBL/GenBank/DDBJ databases">
        <title>High-quality chromosome-scale genome assembly of Pensacola bahiagrass (Paspalum notatum Flugge var. saurae).</title>
        <authorList>
            <person name="Vega J.M."/>
            <person name="Podio M."/>
            <person name="Orjuela J."/>
            <person name="Siena L.A."/>
            <person name="Pessino S.C."/>
            <person name="Combes M.C."/>
            <person name="Mariac C."/>
            <person name="Albertini E."/>
            <person name="Pupilli F."/>
            <person name="Ortiz J.P.A."/>
            <person name="Leblanc O."/>
        </authorList>
    </citation>
    <scope>NUCLEOTIDE SEQUENCE [LARGE SCALE GENOMIC DNA]</scope>
    <source>
        <strain evidence="2">R1</strain>
        <tissue evidence="2">Leaf</tissue>
    </source>
</reference>
<gene>
    <name evidence="2" type="ORF">U9M48_009178</name>
</gene>
<accession>A0AAQ3WEN4</accession>
<protein>
    <submittedName>
        <fullName evidence="2">Uncharacterized protein</fullName>
    </submittedName>
</protein>
<feature type="non-terminal residue" evidence="2">
    <location>
        <position position="83"/>
    </location>
</feature>
<dbReference type="AlphaFoldDB" id="A0AAQ3WEN4"/>
<organism evidence="2 3">
    <name type="scientific">Paspalum notatum var. saurae</name>
    <dbReference type="NCBI Taxonomy" id="547442"/>
    <lineage>
        <taxon>Eukaryota</taxon>
        <taxon>Viridiplantae</taxon>
        <taxon>Streptophyta</taxon>
        <taxon>Embryophyta</taxon>
        <taxon>Tracheophyta</taxon>
        <taxon>Spermatophyta</taxon>
        <taxon>Magnoliopsida</taxon>
        <taxon>Liliopsida</taxon>
        <taxon>Poales</taxon>
        <taxon>Poaceae</taxon>
        <taxon>PACMAD clade</taxon>
        <taxon>Panicoideae</taxon>
        <taxon>Andropogonodae</taxon>
        <taxon>Paspaleae</taxon>
        <taxon>Paspalinae</taxon>
        <taxon>Paspalum</taxon>
    </lineage>
</organism>
<keyword evidence="3" id="KW-1185">Reference proteome</keyword>
<dbReference type="EMBL" id="CP144746">
    <property type="protein sequence ID" value="WVZ58963.1"/>
    <property type="molecule type" value="Genomic_DNA"/>
</dbReference>
<feature type="compositionally biased region" description="Basic and acidic residues" evidence="1">
    <location>
        <begin position="17"/>
        <end position="30"/>
    </location>
</feature>
<proteinExistence type="predicted"/>
<sequence length="83" mass="9543">MQGFGGATRGWIPQPKQRREQDPRRTEQLTKEDGVSFGLWKGQEQANGSSCMVSWRKVQQYRMVVLVFTIWKGWGGLYAYDGS</sequence>
<name>A0AAQ3WEN4_PASNO</name>
<evidence type="ECO:0000256" key="1">
    <source>
        <dbReference type="SAM" id="MobiDB-lite"/>
    </source>
</evidence>
<evidence type="ECO:0000313" key="3">
    <source>
        <dbReference type="Proteomes" id="UP001341281"/>
    </source>
</evidence>
<evidence type="ECO:0000313" key="2">
    <source>
        <dbReference type="EMBL" id="WVZ58963.1"/>
    </source>
</evidence>
<feature type="region of interest" description="Disordered" evidence="1">
    <location>
        <begin position="1"/>
        <end position="30"/>
    </location>
</feature>
<dbReference type="Proteomes" id="UP001341281">
    <property type="component" value="Chromosome 02"/>
</dbReference>